<keyword evidence="2" id="KW-0472">Membrane</keyword>
<evidence type="ECO:0000256" key="1">
    <source>
        <dbReference type="ARBA" id="ARBA00005773"/>
    </source>
</evidence>
<gene>
    <name evidence="3" type="ORF">NSCI0253_LOCUS1848</name>
</gene>
<dbReference type="AlphaFoldDB" id="A0A7S1EWA0"/>
<keyword evidence="2" id="KW-0812">Transmembrane</keyword>
<dbReference type="InterPro" id="IPR002666">
    <property type="entry name" value="Folate_carrier"/>
</dbReference>
<feature type="transmembrane region" description="Helical" evidence="2">
    <location>
        <begin position="141"/>
        <end position="163"/>
    </location>
</feature>
<feature type="transmembrane region" description="Helical" evidence="2">
    <location>
        <begin position="114"/>
        <end position="134"/>
    </location>
</feature>
<reference evidence="3" key="1">
    <citation type="submission" date="2021-01" db="EMBL/GenBank/DDBJ databases">
        <authorList>
            <person name="Corre E."/>
            <person name="Pelletier E."/>
            <person name="Niang G."/>
            <person name="Scheremetjew M."/>
            <person name="Finn R."/>
            <person name="Kale V."/>
            <person name="Holt S."/>
            <person name="Cochrane G."/>
            <person name="Meng A."/>
            <person name="Brown T."/>
            <person name="Cohen L."/>
        </authorList>
    </citation>
    <scope>NUCLEOTIDE SEQUENCE</scope>
</reference>
<dbReference type="GO" id="GO:0090482">
    <property type="term" value="F:vitamin transmembrane transporter activity"/>
    <property type="evidence" value="ECO:0007669"/>
    <property type="project" value="InterPro"/>
</dbReference>
<proteinExistence type="inferred from homology"/>
<sequence length="280" mass="30660">MPRARDAQDPEELVNDNVEPLDTVRELRPTANRSKCANIRLSLVDLALSLRLRSVVWWTAWSLAMEPVHSLVLTYWQSLERTQHTGDHNGFVLATLYLVSGMITLLSARGLCRSLTAVLVVSSILVSGCSIARLSMESHELLFYAWLLIYQCVFEVMSAVATYQMGDEVTSETSVSASRAVHHSKKRANPSAPRLTFLFTSRRVFPGVAQTTLQKLSSTVSSLAHRFQGWGVGLVGYSALLLVVASVEAACVCCARRREHSCNALIPVPCGGAVTTAILL</sequence>
<comment type="similarity">
    <text evidence="1">Belongs to the reduced folate carrier (RFC) transporter (TC 2.A.48) family.</text>
</comment>
<organism evidence="3">
    <name type="scientific">Noctiluca scintillans</name>
    <name type="common">Sea sparkle</name>
    <name type="synonym">Red tide dinoflagellate</name>
    <dbReference type="NCBI Taxonomy" id="2966"/>
    <lineage>
        <taxon>Eukaryota</taxon>
        <taxon>Sar</taxon>
        <taxon>Alveolata</taxon>
        <taxon>Dinophyceae</taxon>
        <taxon>Noctilucales</taxon>
        <taxon>Noctilucaceae</taxon>
        <taxon>Noctiluca</taxon>
    </lineage>
</organism>
<accession>A0A7S1EWA0</accession>
<evidence type="ECO:0000313" key="3">
    <source>
        <dbReference type="EMBL" id="CAD8827502.1"/>
    </source>
</evidence>
<protein>
    <submittedName>
        <fullName evidence="3">Uncharacterized protein</fullName>
    </submittedName>
</protein>
<evidence type="ECO:0000256" key="2">
    <source>
        <dbReference type="SAM" id="Phobius"/>
    </source>
</evidence>
<feature type="transmembrane region" description="Helical" evidence="2">
    <location>
        <begin position="88"/>
        <end position="108"/>
    </location>
</feature>
<keyword evidence="2" id="KW-1133">Transmembrane helix</keyword>
<dbReference type="EMBL" id="HBFQ01002714">
    <property type="protein sequence ID" value="CAD8827502.1"/>
    <property type="molecule type" value="Transcribed_RNA"/>
</dbReference>
<feature type="transmembrane region" description="Helical" evidence="2">
    <location>
        <begin position="234"/>
        <end position="255"/>
    </location>
</feature>
<name>A0A7S1EWA0_NOCSC</name>
<dbReference type="GO" id="GO:0016020">
    <property type="term" value="C:membrane"/>
    <property type="evidence" value="ECO:0007669"/>
    <property type="project" value="InterPro"/>
</dbReference>
<dbReference type="Pfam" id="PF01770">
    <property type="entry name" value="Folate_carrier"/>
    <property type="match status" value="1"/>
</dbReference>